<dbReference type="PANTHER" id="PTHR43401">
    <property type="entry name" value="L-THREONINE 3-DEHYDROGENASE"/>
    <property type="match status" value="1"/>
</dbReference>
<protein>
    <submittedName>
        <fullName evidence="5">L-threonine 3-dehydrogenase</fullName>
    </submittedName>
</protein>
<evidence type="ECO:0000313" key="6">
    <source>
        <dbReference type="Proteomes" id="UP001501690"/>
    </source>
</evidence>
<comment type="caution">
    <text evidence="5">The sequence shown here is derived from an EMBL/GenBank/DDBJ whole genome shotgun (WGS) entry which is preliminary data.</text>
</comment>
<proteinExistence type="predicted"/>
<dbReference type="PANTHER" id="PTHR43401:SF2">
    <property type="entry name" value="L-THREONINE 3-DEHYDROGENASE"/>
    <property type="match status" value="1"/>
</dbReference>
<feature type="domain" description="Alcohol dehydrogenase-like N-terminal" evidence="4">
    <location>
        <begin position="24"/>
        <end position="135"/>
    </location>
</feature>
<evidence type="ECO:0000313" key="5">
    <source>
        <dbReference type="EMBL" id="GAA1705999.1"/>
    </source>
</evidence>
<evidence type="ECO:0000256" key="2">
    <source>
        <dbReference type="ARBA" id="ARBA00023002"/>
    </source>
</evidence>
<dbReference type="InterPro" id="IPR011032">
    <property type="entry name" value="GroES-like_sf"/>
</dbReference>
<dbReference type="InterPro" id="IPR050129">
    <property type="entry name" value="Zn_alcohol_dh"/>
</dbReference>
<dbReference type="SUPFAM" id="SSF50129">
    <property type="entry name" value="GroES-like"/>
    <property type="match status" value="1"/>
</dbReference>
<evidence type="ECO:0000259" key="3">
    <source>
        <dbReference type="Pfam" id="PF00107"/>
    </source>
</evidence>
<dbReference type="Proteomes" id="UP001501690">
    <property type="component" value="Unassembled WGS sequence"/>
</dbReference>
<dbReference type="Pfam" id="PF08240">
    <property type="entry name" value="ADH_N"/>
    <property type="match status" value="1"/>
</dbReference>
<accession>A0ABP4ULY2</accession>
<evidence type="ECO:0000256" key="1">
    <source>
        <dbReference type="ARBA" id="ARBA00001947"/>
    </source>
</evidence>
<dbReference type="EMBL" id="BAAAPL010000002">
    <property type="protein sequence ID" value="GAA1705999.1"/>
    <property type="molecule type" value="Genomic_DNA"/>
</dbReference>
<sequence length="344" mass="35904">MKAIVKTTAEPGAEVADVDIPTPGPRDALIRIEAASVCGTDLDIVRNWDAAAATWGSKLPMILGHECSATVVEIGDEVDEVSVGDVVVVETHIFCGECAACLNDARHNCLRMAIPGVSRDGVFAEYAVIPARSLYVVAPGVDPGLAALYEAAGVAAHATQRAGDVTGATVAVTGAGPVGLFLVAQLAAAGAGDIAVFEPEPTRRARAAELGATAFGPEESEPFLEFVRAHGKVAGADLAFDVSGAPPAYGLLFQALGKDSRLVSIGHMSTPLPVNISKDLNLRVLDWKGTFGRHIWSSWDIVDSLVRSGKLDLASFVVDELSLDELPGRLDEIGRLPGKVLVRP</sequence>
<feature type="domain" description="Alcohol dehydrogenase-like C-terminal" evidence="3">
    <location>
        <begin position="177"/>
        <end position="300"/>
    </location>
</feature>
<dbReference type="InterPro" id="IPR013149">
    <property type="entry name" value="ADH-like_C"/>
</dbReference>
<dbReference type="Gene3D" id="3.90.180.10">
    <property type="entry name" value="Medium-chain alcohol dehydrogenases, catalytic domain"/>
    <property type="match status" value="1"/>
</dbReference>
<comment type="cofactor">
    <cofactor evidence="1">
        <name>Zn(2+)</name>
        <dbReference type="ChEBI" id="CHEBI:29105"/>
    </cofactor>
</comment>
<dbReference type="Gene3D" id="3.40.50.720">
    <property type="entry name" value="NAD(P)-binding Rossmann-like Domain"/>
    <property type="match status" value="1"/>
</dbReference>
<organism evidence="5 6">
    <name type="scientific">Microbacterium sediminicola</name>
    <dbReference type="NCBI Taxonomy" id="415210"/>
    <lineage>
        <taxon>Bacteria</taxon>
        <taxon>Bacillati</taxon>
        <taxon>Actinomycetota</taxon>
        <taxon>Actinomycetes</taxon>
        <taxon>Micrococcales</taxon>
        <taxon>Microbacteriaceae</taxon>
        <taxon>Microbacterium</taxon>
    </lineage>
</organism>
<keyword evidence="2" id="KW-0560">Oxidoreductase</keyword>
<keyword evidence="6" id="KW-1185">Reference proteome</keyword>
<name>A0ABP4ULY2_9MICO</name>
<dbReference type="Pfam" id="PF00107">
    <property type="entry name" value="ADH_zinc_N"/>
    <property type="match status" value="1"/>
</dbReference>
<dbReference type="InterPro" id="IPR036291">
    <property type="entry name" value="NAD(P)-bd_dom_sf"/>
</dbReference>
<dbReference type="SUPFAM" id="SSF51735">
    <property type="entry name" value="NAD(P)-binding Rossmann-fold domains"/>
    <property type="match status" value="1"/>
</dbReference>
<dbReference type="RefSeq" id="WP_344073139.1">
    <property type="nucleotide sequence ID" value="NZ_BAAAPL010000002.1"/>
</dbReference>
<reference evidence="6" key="1">
    <citation type="journal article" date="2019" name="Int. J. Syst. Evol. Microbiol.">
        <title>The Global Catalogue of Microorganisms (GCM) 10K type strain sequencing project: providing services to taxonomists for standard genome sequencing and annotation.</title>
        <authorList>
            <consortium name="The Broad Institute Genomics Platform"/>
            <consortium name="The Broad Institute Genome Sequencing Center for Infectious Disease"/>
            <person name="Wu L."/>
            <person name="Ma J."/>
        </authorList>
    </citation>
    <scope>NUCLEOTIDE SEQUENCE [LARGE SCALE GENOMIC DNA]</scope>
    <source>
        <strain evidence="6">JCM 15577</strain>
    </source>
</reference>
<dbReference type="InterPro" id="IPR013154">
    <property type="entry name" value="ADH-like_N"/>
</dbReference>
<gene>
    <name evidence="5" type="primary">tdh</name>
    <name evidence="5" type="ORF">GCM10009808_24970</name>
</gene>
<evidence type="ECO:0000259" key="4">
    <source>
        <dbReference type="Pfam" id="PF08240"/>
    </source>
</evidence>